<dbReference type="Proteomes" id="UP000011087">
    <property type="component" value="Unassembled WGS sequence"/>
</dbReference>
<dbReference type="OrthoDB" id="10646492at2759"/>
<feature type="compositionally biased region" description="Polar residues" evidence="2">
    <location>
        <begin position="185"/>
        <end position="198"/>
    </location>
</feature>
<keyword evidence="1" id="KW-0175">Coiled coil</keyword>
<dbReference type="SMART" id="SM00233">
    <property type="entry name" value="PH"/>
    <property type="match status" value="1"/>
</dbReference>
<sequence length="329" mass="36977">MADESPQKNAEATESNEWDDEDLENIEDLLALVEAERSKMSKAVLSSADSLSSAVTLARKRLAANIAVVEEQLKEEKRLLEESKAQRSQELNNSAFDELQAKFAQREAAFEKLKAEKRTIEEDRNVLKSELEEARVQIQESAAKASYLLEENAALTAEVKMLRSLLKGSEEASVSSRSDRHDTSSYENNVLQPVSSRGAQEVAEEAAGLPQAEETQKRKGNKVMESILRKKKADHGRFEDPWKIRLQCSLADGVMECLHLNDKGDTKERYDMKNWYVPPERRVPGKGRMDPLRFDLVHRDKGQVVSFKAESLEACDKWVTALHSAVGSS</sequence>
<feature type="region of interest" description="Disordered" evidence="2">
    <location>
        <begin position="1"/>
        <end position="23"/>
    </location>
</feature>
<dbReference type="PaxDb" id="55529-EKX48369"/>
<dbReference type="EnsemblProtists" id="EKX48369">
    <property type="protein sequence ID" value="EKX48369"/>
    <property type="gene ID" value="GUITHDRAFT_105977"/>
</dbReference>
<evidence type="ECO:0000256" key="2">
    <source>
        <dbReference type="SAM" id="MobiDB-lite"/>
    </source>
</evidence>
<dbReference type="Gene3D" id="2.30.29.30">
    <property type="entry name" value="Pleckstrin-homology domain (PH domain)/Phosphotyrosine-binding domain (PTB)"/>
    <property type="match status" value="1"/>
</dbReference>
<evidence type="ECO:0000313" key="5">
    <source>
        <dbReference type="EnsemblProtists" id="EKX48369"/>
    </source>
</evidence>
<dbReference type="KEGG" id="gtt:GUITHDRAFT_105977"/>
<dbReference type="SUPFAM" id="SSF50729">
    <property type="entry name" value="PH domain-like"/>
    <property type="match status" value="1"/>
</dbReference>
<proteinExistence type="predicted"/>
<accession>L1JJP5</accession>
<evidence type="ECO:0000256" key="1">
    <source>
        <dbReference type="SAM" id="Coils"/>
    </source>
</evidence>
<keyword evidence="6" id="KW-1185">Reference proteome</keyword>
<evidence type="ECO:0000313" key="4">
    <source>
        <dbReference type="EMBL" id="EKX48369.1"/>
    </source>
</evidence>
<feature type="coiled-coil region" evidence="1">
    <location>
        <begin position="23"/>
        <end position="144"/>
    </location>
</feature>
<dbReference type="HOGENOM" id="CLU_845787_0_0_1"/>
<gene>
    <name evidence="4" type="ORF">GUITHDRAFT_105977</name>
</gene>
<organism evidence="4">
    <name type="scientific">Guillardia theta (strain CCMP2712)</name>
    <name type="common">Cryptophyte</name>
    <dbReference type="NCBI Taxonomy" id="905079"/>
    <lineage>
        <taxon>Eukaryota</taxon>
        <taxon>Cryptophyceae</taxon>
        <taxon>Pyrenomonadales</taxon>
        <taxon>Geminigeraceae</taxon>
        <taxon>Guillardia</taxon>
    </lineage>
</organism>
<protein>
    <recommendedName>
        <fullName evidence="3">PH domain-containing protein</fullName>
    </recommendedName>
</protein>
<reference evidence="5" key="3">
    <citation type="submission" date="2015-06" db="UniProtKB">
        <authorList>
            <consortium name="EnsemblProtists"/>
        </authorList>
    </citation>
    <scope>IDENTIFICATION</scope>
</reference>
<evidence type="ECO:0000259" key="3">
    <source>
        <dbReference type="PROSITE" id="PS50003"/>
    </source>
</evidence>
<feature type="region of interest" description="Disordered" evidence="2">
    <location>
        <begin position="170"/>
        <end position="224"/>
    </location>
</feature>
<dbReference type="RefSeq" id="XP_005835349.1">
    <property type="nucleotide sequence ID" value="XM_005835292.1"/>
</dbReference>
<evidence type="ECO:0000313" key="6">
    <source>
        <dbReference type="Proteomes" id="UP000011087"/>
    </source>
</evidence>
<dbReference type="InterPro" id="IPR001849">
    <property type="entry name" value="PH_domain"/>
</dbReference>
<reference evidence="6" key="2">
    <citation type="submission" date="2012-11" db="EMBL/GenBank/DDBJ databases">
        <authorList>
            <person name="Kuo A."/>
            <person name="Curtis B.A."/>
            <person name="Tanifuji G."/>
            <person name="Burki F."/>
            <person name="Gruber A."/>
            <person name="Irimia M."/>
            <person name="Maruyama S."/>
            <person name="Arias M.C."/>
            <person name="Ball S.G."/>
            <person name="Gile G.H."/>
            <person name="Hirakawa Y."/>
            <person name="Hopkins J.F."/>
            <person name="Rensing S.A."/>
            <person name="Schmutz J."/>
            <person name="Symeonidi A."/>
            <person name="Elias M."/>
            <person name="Eveleigh R.J."/>
            <person name="Herman E.K."/>
            <person name="Klute M.J."/>
            <person name="Nakayama T."/>
            <person name="Obornik M."/>
            <person name="Reyes-Prieto A."/>
            <person name="Armbrust E.V."/>
            <person name="Aves S.J."/>
            <person name="Beiko R.G."/>
            <person name="Coutinho P."/>
            <person name="Dacks J.B."/>
            <person name="Durnford D.G."/>
            <person name="Fast N.M."/>
            <person name="Green B.R."/>
            <person name="Grisdale C."/>
            <person name="Hempe F."/>
            <person name="Henrissat B."/>
            <person name="Hoppner M.P."/>
            <person name="Ishida K.-I."/>
            <person name="Kim E."/>
            <person name="Koreny L."/>
            <person name="Kroth P.G."/>
            <person name="Liu Y."/>
            <person name="Malik S.-B."/>
            <person name="Maier U.G."/>
            <person name="McRose D."/>
            <person name="Mock T."/>
            <person name="Neilson J.A."/>
            <person name="Onodera N.T."/>
            <person name="Poole A.M."/>
            <person name="Pritham E.J."/>
            <person name="Richards T.A."/>
            <person name="Rocap G."/>
            <person name="Roy S.W."/>
            <person name="Sarai C."/>
            <person name="Schaack S."/>
            <person name="Shirato S."/>
            <person name="Slamovits C.H."/>
            <person name="Spencer D.F."/>
            <person name="Suzuki S."/>
            <person name="Worden A.Z."/>
            <person name="Zauner S."/>
            <person name="Barry K."/>
            <person name="Bell C."/>
            <person name="Bharti A.K."/>
            <person name="Crow J.A."/>
            <person name="Grimwood J."/>
            <person name="Kramer R."/>
            <person name="Lindquist E."/>
            <person name="Lucas S."/>
            <person name="Salamov A."/>
            <person name="McFadden G.I."/>
            <person name="Lane C.E."/>
            <person name="Keeling P.J."/>
            <person name="Gray M.W."/>
            <person name="Grigoriev I.V."/>
            <person name="Archibald J.M."/>
        </authorList>
    </citation>
    <scope>NUCLEOTIDE SEQUENCE</scope>
    <source>
        <strain evidence="6">CCMP2712</strain>
    </source>
</reference>
<dbReference type="PROSITE" id="PS50003">
    <property type="entry name" value="PH_DOMAIN"/>
    <property type="match status" value="1"/>
</dbReference>
<dbReference type="AlphaFoldDB" id="L1JJP5"/>
<reference evidence="4 6" key="1">
    <citation type="journal article" date="2012" name="Nature">
        <title>Algal genomes reveal evolutionary mosaicism and the fate of nucleomorphs.</title>
        <authorList>
            <consortium name="DOE Joint Genome Institute"/>
            <person name="Curtis B.A."/>
            <person name="Tanifuji G."/>
            <person name="Burki F."/>
            <person name="Gruber A."/>
            <person name="Irimia M."/>
            <person name="Maruyama S."/>
            <person name="Arias M.C."/>
            <person name="Ball S.G."/>
            <person name="Gile G.H."/>
            <person name="Hirakawa Y."/>
            <person name="Hopkins J.F."/>
            <person name="Kuo A."/>
            <person name="Rensing S.A."/>
            <person name="Schmutz J."/>
            <person name="Symeonidi A."/>
            <person name="Elias M."/>
            <person name="Eveleigh R.J."/>
            <person name="Herman E.K."/>
            <person name="Klute M.J."/>
            <person name="Nakayama T."/>
            <person name="Obornik M."/>
            <person name="Reyes-Prieto A."/>
            <person name="Armbrust E.V."/>
            <person name="Aves S.J."/>
            <person name="Beiko R.G."/>
            <person name="Coutinho P."/>
            <person name="Dacks J.B."/>
            <person name="Durnford D.G."/>
            <person name="Fast N.M."/>
            <person name="Green B.R."/>
            <person name="Grisdale C.J."/>
            <person name="Hempel F."/>
            <person name="Henrissat B."/>
            <person name="Hoppner M.P."/>
            <person name="Ishida K."/>
            <person name="Kim E."/>
            <person name="Koreny L."/>
            <person name="Kroth P.G."/>
            <person name="Liu Y."/>
            <person name="Malik S.B."/>
            <person name="Maier U.G."/>
            <person name="McRose D."/>
            <person name="Mock T."/>
            <person name="Neilson J.A."/>
            <person name="Onodera N.T."/>
            <person name="Poole A.M."/>
            <person name="Pritham E.J."/>
            <person name="Richards T.A."/>
            <person name="Rocap G."/>
            <person name="Roy S.W."/>
            <person name="Sarai C."/>
            <person name="Schaack S."/>
            <person name="Shirato S."/>
            <person name="Slamovits C.H."/>
            <person name="Spencer D.F."/>
            <person name="Suzuki S."/>
            <person name="Worden A.Z."/>
            <person name="Zauner S."/>
            <person name="Barry K."/>
            <person name="Bell C."/>
            <person name="Bharti A.K."/>
            <person name="Crow J.A."/>
            <person name="Grimwood J."/>
            <person name="Kramer R."/>
            <person name="Lindquist E."/>
            <person name="Lucas S."/>
            <person name="Salamov A."/>
            <person name="McFadden G.I."/>
            <person name="Lane C.E."/>
            <person name="Keeling P.J."/>
            <person name="Gray M.W."/>
            <person name="Grigoriev I.V."/>
            <person name="Archibald J.M."/>
        </authorList>
    </citation>
    <scope>NUCLEOTIDE SEQUENCE</scope>
    <source>
        <strain evidence="4 6">CCMP2712</strain>
    </source>
</reference>
<dbReference type="EMBL" id="JH992986">
    <property type="protein sequence ID" value="EKX48369.1"/>
    <property type="molecule type" value="Genomic_DNA"/>
</dbReference>
<name>L1JJP5_GUITC</name>
<dbReference type="InterPro" id="IPR011993">
    <property type="entry name" value="PH-like_dom_sf"/>
</dbReference>
<feature type="compositionally biased region" description="Acidic residues" evidence="2">
    <location>
        <begin position="14"/>
        <end position="23"/>
    </location>
</feature>
<dbReference type="GeneID" id="17304990"/>
<feature type="domain" description="PH" evidence="3">
    <location>
        <begin position="294"/>
        <end position="327"/>
    </location>
</feature>